<dbReference type="EMBL" id="BLXZ01000010">
    <property type="protein sequence ID" value="GFO70413.1"/>
    <property type="molecule type" value="Genomic_DNA"/>
</dbReference>
<evidence type="ECO:0000313" key="6">
    <source>
        <dbReference type="Proteomes" id="UP000587586"/>
    </source>
</evidence>
<feature type="transmembrane region" description="Helical" evidence="4">
    <location>
        <begin position="262"/>
        <end position="281"/>
    </location>
</feature>
<dbReference type="InterPro" id="IPR011990">
    <property type="entry name" value="TPR-like_helical_dom_sf"/>
</dbReference>
<dbReference type="PANTHER" id="PTHR44227">
    <property type="match status" value="1"/>
</dbReference>
<organism evidence="5 6">
    <name type="scientific">Geomonas limicola</name>
    <dbReference type="NCBI Taxonomy" id="2740186"/>
    <lineage>
        <taxon>Bacteria</taxon>
        <taxon>Pseudomonadati</taxon>
        <taxon>Thermodesulfobacteriota</taxon>
        <taxon>Desulfuromonadia</taxon>
        <taxon>Geobacterales</taxon>
        <taxon>Geobacteraceae</taxon>
        <taxon>Geomonas</taxon>
    </lineage>
</organism>
<name>A0A6V8NFQ4_9BACT</name>
<evidence type="ECO:0000256" key="4">
    <source>
        <dbReference type="SAM" id="Phobius"/>
    </source>
</evidence>
<dbReference type="InterPro" id="IPR019734">
    <property type="entry name" value="TPR_rpt"/>
</dbReference>
<dbReference type="Pfam" id="PF13432">
    <property type="entry name" value="TPR_16"/>
    <property type="match status" value="1"/>
</dbReference>
<feature type="transmembrane region" description="Helical" evidence="4">
    <location>
        <begin position="15"/>
        <end position="34"/>
    </location>
</feature>
<keyword evidence="6" id="KW-1185">Reference proteome</keyword>
<dbReference type="AlphaFoldDB" id="A0A6V8NFQ4"/>
<keyword evidence="4" id="KW-0812">Transmembrane</keyword>
<evidence type="ECO:0000256" key="1">
    <source>
        <dbReference type="ARBA" id="ARBA00022737"/>
    </source>
</evidence>
<keyword evidence="2 3" id="KW-0802">TPR repeat</keyword>
<comment type="caution">
    <text evidence="5">The sequence shown here is derived from an EMBL/GenBank/DDBJ whole genome shotgun (WGS) entry which is preliminary data.</text>
</comment>
<protein>
    <submittedName>
        <fullName evidence="5">Uncharacterized protein</fullName>
    </submittedName>
</protein>
<accession>A0A6V8NFQ4</accession>
<feature type="transmembrane region" description="Helical" evidence="4">
    <location>
        <begin position="213"/>
        <end position="231"/>
    </location>
</feature>
<proteinExistence type="predicted"/>
<dbReference type="SUPFAM" id="SSF48452">
    <property type="entry name" value="TPR-like"/>
    <property type="match status" value="1"/>
</dbReference>
<keyword evidence="4" id="KW-0472">Membrane</keyword>
<feature type="transmembrane region" description="Helical" evidence="4">
    <location>
        <begin position="149"/>
        <end position="165"/>
    </location>
</feature>
<keyword evidence="4" id="KW-1133">Transmembrane helix</keyword>
<feature type="transmembrane region" description="Helical" evidence="4">
    <location>
        <begin position="92"/>
        <end position="112"/>
    </location>
</feature>
<evidence type="ECO:0000313" key="5">
    <source>
        <dbReference type="EMBL" id="GFO70413.1"/>
    </source>
</evidence>
<feature type="transmembrane region" description="Helical" evidence="4">
    <location>
        <begin position="124"/>
        <end position="143"/>
    </location>
</feature>
<reference evidence="6" key="1">
    <citation type="submission" date="2020-06" db="EMBL/GenBank/DDBJ databases">
        <title>Draft genomic sequecing of Geomonas sp. Red745.</title>
        <authorList>
            <person name="Itoh H."/>
            <person name="Xu Z.X."/>
            <person name="Ushijima N."/>
            <person name="Masuda Y."/>
            <person name="Shiratori Y."/>
            <person name="Senoo K."/>
        </authorList>
    </citation>
    <scope>NUCLEOTIDE SEQUENCE [LARGE SCALE GENOMIC DNA]</scope>
    <source>
        <strain evidence="6">Red745</strain>
    </source>
</reference>
<dbReference type="SMART" id="SM00028">
    <property type="entry name" value="TPR"/>
    <property type="match status" value="3"/>
</dbReference>
<dbReference type="Gene3D" id="1.25.40.10">
    <property type="entry name" value="Tetratricopeptide repeat domain"/>
    <property type="match status" value="1"/>
</dbReference>
<dbReference type="PANTHER" id="PTHR44227:SF3">
    <property type="entry name" value="PROTEIN O-MANNOSYL-TRANSFERASE TMTC4"/>
    <property type="match status" value="1"/>
</dbReference>
<feature type="transmembrane region" description="Helical" evidence="4">
    <location>
        <begin position="370"/>
        <end position="388"/>
    </location>
</feature>
<dbReference type="Proteomes" id="UP000587586">
    <property type="component" value="Unassembled WGS sequence"/>
</dbReference>
<gene>
    <name evidence="5" type="ORF">GMLC_39920</name>
</gene>
<evidence type="ECO:0000256" key="2">
    <source>
        <dbReference type="ARBA" id="ARBA00022803"/>
    </source>
</evidence>
<feature type="transmembrane region" description="Helical" evidence="4">
    <location>
        <begin position="343"/>
        <end position="364"/>
    </location>
</feature>
<keyword evidence="1" id="KW-0677">Repeat</keyword>
<dbReference type="InterPro" id="IPR052346">
    <property type="entry name" value="O-mannosyl-transferase_TMTC"/>
</dbReference>
<dbReference type="RefSeq" id="WP_183363034.1">
    <property type="nucleotide sequence ID" value="NZ_BLXZ01000010.1"/>
</dbReference>
<feature type="transmembrane region" description="Helical" evidence="4">
    <location>
        <begin position="177"/>
        <end position="201"/>
    </location>
</feature>
<dbReference type="PROSITE" id="PS50005">
    <property type="entry name" value="TPR"/>
    <property type="match status" value="1"/>
</dbReference>
<evidence type="ECO:0000256" key="3">
    <source>
        <dbReference type="PROSITE-ProRule" id="PRU00339"/>
    </source>
</evidence>
<feature type="transmembrane region" description="Helical" evidence="4">
    <location>
        <begin position="287"/>
        <end position="307"/>
    </location>
</feature>
<dbReference type="Pfam" id="PF13181">
    <property type="entry name" value="TPR_8"/>
    <property type="match status" value="1"/>
</dbReference>
<sequence>MIQANANLGSSRKELWIPLLLIACLTLAVYYVSFSNGFVWDDDSIIVKNSQTLELSHLPDVLFSPDVVKPYYRPLNRASYLFDYWAYGMNPLGFHAVNIAIHLVNALLLFLVGCRLLPDRRGALFAALLFAVHPVNAEAVNFISARNTLLSLAFSLAAFLWFLEARGRWGRPLFFSALLFFGGLLSKETGLMLLAVLPFYAQSSEPGASAVDWRTRVGWIFPYLLFLALYLGMRTYSLQGVVGVAVPAEGLFARLAQNYYILPRYLGLLLAPYGFTIFHTVPKEHLFSIPWLFVAWVALLGAVFLILRGRNAAARFGLLWFAANYVPISNVVPIPSDYMTERFLYLPAVGFFILAGAGFCWLQAHLETRRWAAIGALAMVICCAGLTAERNLDWRNDLSLFGSAVRNNSESVGARFNFGTALMEKGDLAGAQQEWQKALEIDPRHTDTLAQLGTLAATQGDLARAESYYRAALDSPSANNTPGASMAHFNLAKIYEKKGLPREALRHYRLFLENVNLSYEEYRPFAERRVAALGASVPAEAR</sequence>
<feature type="repeat" description="TPR" evidence="3">
    <location>
        <begin position="412"/>
        <end position="445"/>
    </location>
</feature>